<reference evidence="1" key="1">
    <citation type="submission" date="2019-04" db="EMBL/GenBank/DDBJ databases">
        <title>Microbes associate with the intestines of laboratory mice.</title>
        <authorList>
            <person name="Navarre W."/>
            <person name="Wong E."/>
            <person name="Huang K."/>
            <person name="Tropini C."/>
            <person name="Ng K."/>
            <person name="Yu B."/>
        </authorList>
    </citation>
    <scope>NUCLEOTIDE SEQUENCE</scope>
    <source>
        <strain evidence="1">NM72_1-8</strain>
    </source>
</reference>
<gene>
    <name evidence="1" type="ORF">E5357_11065</name>
</gene>
<organism evidence="1 2">
    <name type="scientific">Hominisplanchenecus murintestinalis</name>
    <dbReference type="NCBI Taxonomy" id="2941517"/>
    <lineage>
        <taxon>Bacteria</taxon>
        <taxon>Bacillati</taxon>
        <taxon>Bacillota</taxon>
        <taxon>Clostridia</taxon>
        <taxon>Lachnospirales</taxon>
        <taxon>Lachnospiraceae</taxon>
        <taxon>Hominisplanchenecus</taxon>
    </lineage>
</organism>
<sequence length="380" mass="43296">MYKEKQLVGIAKRENNTKRKYLVVNRLQGKHIPVRPKEAFQMFSELAAQVREAYAGERLLLVGFAETATAIGAALATELDTLYIQTTREDVSGAEYLYFSESHSHATEQKLVRNELDGRIEAIDRIVFVEDEVTTGNTILKIVNLLAAEYPGKTAFAVASLLNGMQEEALEVYRKRKIPVHYLVKTDHSSYTQAAEGYRGDGKYFAKDERPALVTELRVNGKMDARRCVQAREYRKACGELWTTIKKTDFFVDKKRVLVLGTEEFMYPALYVAERMEEQGIFVRCHSTTRSPIAVSSEEEYPLHGRYELESLYETGRRTFIYELDKYDAVLILTDARDGGRGVDTLVNALKSCGNQEIFLVRWCSHQTHASSHMVCCPRE</sequence>
<evidence type="ECO:0000313" key="1">
    <source>
        <dbReference type="EMBL" id="TGX97868.1"/>
    </source>
</evidence>
<protein>
    <submittedName>
        <fullName evidence="1">Uncharacterized protein</fullName>
    </submittedName>
</protein>
<keyword evidence="2" id="KW-1185">Reference proteome</keyword>
<evidence type="ECO:0000313" key="2">
    <source>
        <dbReference type="Proteomes" id="UP000307720"/>
    </source>
</evidence>
<dbReference type="Proteomes" id="UP000307720">
    <property type="component" value="Unassembled WGS sequence"/>
</dbReference>
<comment type="caution">
    <text evidence="1">The sequence shown here is derived from an EMBL/GenBank/DDBJ whole genome shotgun (WGS) entry which is preliminary data.</text>
</comment>
<dbReference type="EMBL" id="SRZB01000025">
    <property type="protein sequence ID" value="TGX97868.1"/>
    <property type="molecule type" value="Genomic_DNA"/>
</dbReference>
<accession>A0AC61QXS9</accession>
<name>A0AC61QXS9_9FIRM</name>
<proteinExistence type="predicted"/>